<gene>
    <name evidence="1" type="ORF">BE17_16635</name>
</gene>
<dbReference type="AlphaFoldDB" id="A0A150RX41"/>
<reference evidence="1 2" key="1">
    <citation type="submission" date="2014-02" db="EMBL/GenBank/DDBJ databases">
        <title>The small core and large imbalanced accessory genome model reveals a collaborative survival strategy of Sorangium cellulosum strains in nature.</title>
        <authorList>
            <person name="Han K."/>
            <person name="Peng R."/>
            <person name="Blom J."/>
            <person name="Li Y.-Z."/>
        </authorList>
    </citation>
    <scope>NUCLEOTIDE SEQUENCE [LARGE SCALE GENOMIC DNA]</scope>
    <source>
        <strain evidence="1 2">So0011-07</strain>
    </source>
</reference>
<feature type="non-terminal residue" evidence="1">
    <location>
        <position position="1"/>
    </location>
</feature>
<proteinExistence type="predicted"/>
<organism evidence="1 2">
    <name type="scientific">Sorangium cellulosum</name>
    <name type="common">Polyangium cellulosum</name>
    <dbReference type="NCBI Taxonomy" id="56"/>
    <lineage>
        <taxon>Bacteria</taxon>
        <taxon>Pseudomonadati</taxon>
        <taxon>Myxococcota</taxon>
        <taxon>Polyangia</taxon>
        <taxon>Polyangiales</taxon>
        <taxon>Polyangiaceae</taxon>
        <taxon>Sorangium</taxon>
    </lineage>
</organism>
<protein>
    <submittedName>
        <fullName evidence="1">Uncharacterized protein</fullName>
    </submittedName>
</protein>
<comment type="caution">
    <text evidence="1">The sequence shown here is derived from an EMBL/GenBank/DDBJ whole genome shotgun (WGS) entry which is preliminary data.</text>
</comment>
<evidence type="ECO:0000313" key="1">
    <source>
        <dbReference type="EMBL" id="KYF84358.1"/>
    </source>
</evidence>
<sequence length="453" mass="48062">VSSFWVKVEKVNGEAPPSADEPLPANRGDTVDTWDFRIEARDPAGRRAPFDGVVRLSVEPGAVIDVEAAEEGVAVGRNIRLRGGVAVGAVHVTAVYGPTRLWAEDIGYQPAARGDQPVCSNGANDDAPGDVLIDFPADPGCAFADDDTEEGGSFSAGASKPVAYALPRVADVQGGGSATPYAFEGMEINTAAPQQVVVTRVASDGFYVTDLAGQDTGFNHLFAYNFNTPANMRVCDRLEYLAGTVNEFFGFTELSFPSYEIAPFQEGTACPVPEPRVLDGRTIADATAMERLESGLVRVEGVHISKNFGPKPARDNVFAPDQSNCDLSGDGQIDFESPAEGSCANACSRDPECSEWTGYSARGNYKVTDGSSMIQIQTGTVSDFDPTSHRGRELDAVTGTLRNFSGGSLNWTIEARCPDDLVCDAPGCAPAVKSSKEACVRMRSLDDNDAETN</sequence>
<accession>A0A150RX41</accession>
<evidence type="ECO:0000313" key="2">
    <source>
        <dbReference type="Proteomes" id="UP000075635"/>
    </source>
</evidence>
<name>A0A150RX41_SORCE</name>
<dbReference type="EMBL" id="JEMB01001942">
    <property type="protein sequence ID" value="KYF84358.1"/>
    <property type="molecule type" value="Genomic_DNA"/>
</dbReference>
<dbReference type="Proteomes" id="UP000075635">
    <property type="component" value="Unassembled WGS sequence"/>
</dbReference>